<reference evidence="1 2" key="1">
    <citation type="submission" date="2014-11" db="EMBL/GenBank/DDBJ databases">
        <authorList>
            <person name="Zhu J."/>
            <person name="Qi W."/>
            <person name="Song R."/>
        </authorList>
    </citation>
    <scope>NUCLEOTIDE SEQUENCE [LARGE SCALE GENOMIC DNA]</scope>
</reference>
<dbReference type="PhylomeDB" id="A0A0G4EIX6"/>
<keyword evidence="2" id="KW-1185">Reference proteome</keyword>
<organism evidence="1 2">
    <name type="scientific">Vitrella brassicaformis (strain CCMP3155)</name>
    <dbReference type="NCBI Taxonomy" id="1169540"/>
    <lineage>
        <taxon>Eukaryota</taxon>
        <taxon>Sar</taxon>
        <taxon>Alveolata</taxon>
        <taxon>Colpodellida</taxon>
        <taxon>Vitrellaceae</taxon>
        <taxon>Vitrella</taxon>
    </lineage>
</organism>
<dbReference type="InParanoid" id="A0A0G4EIX6"/>
<sequence length="355" mass="38136">MSAGADAGPLAQLQSIGTIILNGNPAQTKEDVDRLRGVLWSRGCRRSMTHLTLLLDFRDIDSSVLPVVQSLEQLHEACCRPDAPFIFEEDSPSAANANSMHLSLSLFYGDDFPRNPSALFKQTIQQLARQANEIYFAMAQHEINNTVDNPSKAAIDVASSLSFERAERVTVCVFTYPPPPPTTPCPHPAIIDHLRPFPKATQLDITGRLAATAGRLLAARMATQVAKVTISGFPTGEALGIVGELGSERVVEEVSIHRGSPRQVSFPLAADLPTISQLCFSAHVLSGDVQAEFPSALSGLFQHVPGLQRVALSFDNHSPAAIHSAFPDGSTIGHFPVTVEERSGCPVVMVSRDAS</sequence>
<accession>A0A0G4EIX6</accession>
<protein>
    <submittedName>
        <fullName evidence="1">Uncharacterized protein</fullName>
    </submittedName>
</protein>
<name>A0A0G4EIX6_VITBC</name>
<dbReference type="AlphaFoldDB" id="A0A0G4EIX6"/>
<gene>
    <name evidence="1" type="ORF">Vbra_1687</name>
</gene>
<proteinExistence type="predicted"/>
<evidence type="ECO:0000313" key="1">
    <source>
        <dbReference type="EMBL" id="CEL95949.1"/>
    </source>
</evidence>
<evidence type="ECO:0000313" key="2">
    <source>
        <dbReference type="Proteomes" id="UP000041254"/>
    </source>
</evidence>
<dbReference type="VEuPathDB" id="CryptoDB:Vbra_1687"/>
<dbReference type="Proteomes" id="UP000041254">
    <property type="component" value="Unassembled WGS sequence"/>
</dbReference>
<dbReference type="EMBL" id="CDMY01000241">
    <property type="protein sequence ID" value="CEL95949.1"/>
    <property type="molecule type" value="Genomic_DNA"/>
</dbReference>